<evidence type="ECO:0000256" key="7">
    <source>
        <dbReference type="ARBA" id="ARBA00023027"/>
    </source>
</evidence>
<dbReference type="SUPFAM" id="SSF52096">
    <property type="entry name" value="ClpP/crotonase"/>
    <property type="match status" value="1"/>
</dbReference>
<keyword evidence="5" id="KW-0442">Lipid degradation</keyword>
<dbReference type="InterPro" id="IPR001753">
    <property type="entry name" value="Enoyl-CoA_hydra/iso"/>
</dbReference>
<evidence type="ECO:0000256" key="3">
    <source>
        <dbReference type="ARBA" id="ARBA00011245"/>
    </source>
</evidence>
<reference evidence="16" key="2">
    <citation type="submission" date="2020-09" db="EMBL/GenBank/DDBJ databases">
        <authorList>
            <person name="Sun Q."/>
            <person name="Zhou Y."/>
        </authorList>
    </citation>
    <scope>NUCLEOTIDE SEQUENCE</scope>
    <source>
        <strain evidence="16">CGMCC 1.12214</strain>
    </source>
</reference>
<organism evidence="16 17">
    <name type="scientific">Alsobacter metallidurans</name>
    <dbReference type="NCBI Taxonomy" id="340221"/>
    <lineage>
        <taxon>Bacteria</taxon>
        <taxon>Pseudomonadati</taxon>
        <taxon>Pseudomonadota</taxon>
        <taxon>Alphaproteobacteria</taxon>
        <taxon>Hyphomicrobiales</taxon>
        <taxon>Alsobacteraceae</taxon>
        <taxon>Alsobacter</taxon>
    </lineage>
</organism>
<proteinExistence type="predicted"/>
<dbReference type="PANTHER" id="PTHR23309:SF49">
    <property type="entry name" value="PEROXISOMAL BIFUNCTIONAL ENZYME"/>
    <property type="match status" value="1"/>
</dbReference>
<keyword evidence="4" id="KW-0276">Fatty acid metabolism</keyword>
<evidence type="ECO:0000256" key="8">
    <source>
        <dbReference type="ARBA" id="ARBA00023098"/>
    </source>
</evidence>
<dbReference type="GO" id="GO:0006635">
    <property type="term" value="P:fatty acid beta-oxidation"/>
    <property type="evidence" value="ECO:0007669"/>
    <property type="project" value="TreeGrafter"/>
</dbReference>
<dbReference type="InterPro" id="IPR008927">
    <property type="entry name" value="6-PGluconate_DH-like_C_sf"/>
</dbReference>
<evidence type="ECO:0000256" key="12">
    <source>
        <dbReference type="ARBA" id="ARBA00023268"/>
    </source>
</evidence>
<dbReference type="Pfam" id="PF00378">
    <property type="entry name" value="ECH_1"/>
    <property type="match status" value="1"/>
</dbReference>
<dbReference type="EMBL" id="BMES01000002">
    <property type="protein sequence ID" value="GGH30198.1"/>
    <property type="molecule type" value="Genomic_DNA"/>
</dbReference>
<dbReference type="GO" id="GO:0003857">
    <property type="term" value="F:(3S)-3-hydroxyacyl-CoA dehydrogenase (NAD+) activity"/>
    <property type="evidence" value="ECO:0007669"/>
    <property type="project" value="UniProtKB-EC"/>
</dbReference>
<dbReference type="GO" id="GO:0016853">
    <property type="term" value="F:isomerase activity"/>
    <property type="evidence" value="ECO:0007669"/>
    <property type="project" value="UniProtKB-KW"/>
</dbReference>
<keyword evidence="9" id="KW-0576">Peroxisome</keyword>
<sequence length="699" mass="72327">MSSAAPHGPVTTRREGDVTLILVDSPPVNALSQAVRAGLLEAVKAAAADAGVKAIVLACEGRTFIAGADIREFGKPPLAPGLSEVLSAIESCAKPVVAAIHGTALGGGFEVALSCHGRIADKGAAVGLPEVKLGIIPGAGGTQRTPRLAGPVAALEMISSGKPVKAAQAKAMGLLDSVASGDLRAEAITLARALSGKPLRRTGELAVPAFDHAAFNKVAATVIGKARGQLSPVRAVEAVRLATTTAIGEGLAAERAIFTELVGSDQAKALRYAFFSEREVQRVPHLEGVSPRKVETVGVIGAGTMGAGIAVSLLDAGLRVTVVETSTAAVGAGWDRIAGLYARALKSGRIDEAGKDERLSRLTVSEDFGDLAGCDLVIEAAFEEMGVKKEIFGRLGAVAQAVAVLATNTSYLDVNEIAQASGRPADVIGLHFFSPANIMRLVEVVEGAASAPDAVATGVALARRLGKLPVTCGVCDGFVGNRILATWRQITDFALEDGALPAEVDAALEGYGMAMGPFAVADLAGLDIGAARRKRLAPTRDPKARYGGTVADRLCALGRFGQKTGAGYYRYVDGKRQVDPEVTAIVQSVSAELGRPREPFDPDRLVRQVRAAMANEGAKILAEKIVPRALDIDMVLLHGYGFPAWRGGPMFEADLVGLPTILADMREIHAAFGHGWEPAELLVELAGSGGSFGSHQRSG</sequence>
<name>A0A917IA56_9HYPH</name>
<dbReference type="Proteomes" id="UP000603912">
    <property type="component" value="Unassembled WGS sequence"/>
</dbReference>
<dbReference type="FunFam" id="1.10.1040.50:FF:000006">
    <property type="entry name" value="Peroxisomal bifunctional enzyme"/>
    <property type="match status" value="1"/>
</dbReference>
<evidence type="ECO:0000256" key="5">
    <source>
        <dbReference type="ARBA" id="ARBA00022963"/>
    </source>
</evidence>
<feature type="domain" description="3-hydroxyacyl-CoA dehydrogenase NAD binding" evidence="15">
    <location>
        <begin position="296"/>
        <end position="472"/>
    </location>
</feature>
<comment type="caution">
    <text evidence="16">The sequence shown here is derived from an EMBL/GenBank/DDBJ whole genome shotgun (WGS) entry which is preliminary data.</text>
</comment>
<feature type="domain" description="3-hydroxyacyl-CoA dehydrogenase C-terminal" evidence="14">
    <location>
        <begin position="477"/>
        <end position="571"/>
    </location>
</feature>
<dbReference type="Gene3D" id="1.10.1040.50">
    <property type="match status" value="1"/>
</dbReference>
<evidence type="ECO:0000256" key="4">
    <source>
        <dbReference type="ARBA" id="ARBA00022832"/>
    </source>
</evidence>
<keyword evidence="17" id="KW-1185">Reference proteome</keyword>
<evidence type="ECO:0000256" key="9">
    <source>
        <dbReference type="ARBA" id="ARBA00023140"/>
    </source>
</evidence>
<evidence type="ECO:0000313" key="16">
    <source>
        <dbReference type="EMBL" id="GGH30198.1"/>
    </source>
</evidence>
<dbReference type="CDD" id="cd06558">
    <property type="entry name" value="crotonase-like"/>
    <property type="match status" value="1"/>
</dbReference>
<keyword evidence="8" id="KW-0443">Lipid metabolism</keyword>
<dbReference type="InterPro" id="IPR006108">
    <property type="entry name" value="3HC_DH_C"/>
</dbReference>
<evidence type="ECO:0000256" key="13">
    <source>
        <dbReference type="ARBA" id="ARBA00049556"/>
    </source>
</evidence>
<reference evidence="16" key="1">
    <citation type="journal article" date="2014" name="Int. J. Syst. Evol. Microbiol.">
        <title>Complete genome sequence of Corynebacterium casei LMG S-19264T (=DSM 44701T), isolated from a smear-ripened cheese.</title>
        <authorList>
            <consortium name="US DOE Joint Genome Institute (JGI-PGF)"/>
            <person name="Walter F."/>
            <person name="Albersmeier A."/>
            <person name="Kalinowski J."/>
            <person name="Ruckert C."/>
        </authorList>
    </citation>
    <scope>NUCLEOTIDE SEQUENCE</scope>
    <source>
        <strain evidence="16">CGMCC 1.12214</strain>
    </source>
</reference>
<comment type="subcellular location">
    <subcellularLocation>
        <location evidence="1">Peroxisome</location>
    </subcellularLocation>
</comment>
<comment type="pathway">
    <text evidence="2">Lipid metabolism; fatty acid beta-oxidation.</text>
</comment>
<evidence type="ECO:0000256" key="1">
    <source>
        <dbReference type="ARBA" id="ARBA00004275"/>
    </source>
</evidence>
<dbReference type="Gene3D" id="3.40.50.720">
    <property type="entry name" value="NAD(P)-binding Rossmann-like Domain"/>
    <property type="match status" value="1"/>
</dbReference>
<evidence type="ECO:0000256" key="10">
    <source>
        <dbReference type="ARBA" id="ARBA00023235"/>
    </source>
</evidence>
<dbReference type="FunFam" id="3.40.50.720:FF:000009">
    <property type="entry name" value="Fatty oxidation complex, alpha subunit"/>
    <property type="match status" value="1"/>
</dbReference>
<dbReference type="GO" id="GO:0070403">
    <property type="term" value="F:NAD+ binding"/>
    <property type="evidence" value="ECO:0007669"/>
    <property type="project" value="InterPro"/>
</dbReference>
<keyword evidence="12" id="KW-0511">Multifunctional enzyme</keyword>
<dbReference type="SUPFAM" id="SSF48179">
    <property type="entry name" value="6-phosphogluconate dehydrogenase C-terminal domain-like"/>
    <property type="match status" value="2"/>
</dbReference>
<dbReference type="Pfam" id="PF02737">
    <property type="entry name" value="3HCDH_N"/>
    <property type="match status" value="1"/>
</dbReference>
<comment type="catalytic activity">
    <reaction evidence="13">
        <text>a (3S)-3-hydroxyacyl-CoA + NAD(+) = a 3-oxoacyl-CoA + NADH + H(+)</text>
        <dbReference type="Rhea" id="RHEA:22432"/>
        <dbReference type="ChEBI" id="CHEBI:15378"/>
        <dbReference type="ChEBI" id="CHEBI:57318"/>
        <dbReference type="ChEBI" id="CHEBI:57540"/>
        <dbReference type="ChEBI" id="CHEBI:57945"/>
        <dbReference type="ChEBI" id="CHEBI:90726"/>
        <dbReference type="EC" id="1.1.1.35"/>
    </reaction>
</comment>
<dbReference type="SUPFAM" id="SSF51735">
    <property type="entry name" value="NAD(P)-binding Rossmann-fold domains"/>
    <property type="match status" value="1"/>
</dbReference>
<accession>A0A917IA56</accession>
<dbReference type="GO" id="GO:0004300">
    <property type="term" value="F:enoyl-CoA hydratase activity"/>
    <property type="evidence" value="ECO:0007669"/>
    <property type="project" value="UniProtKB-ARBA"/>
</dbReference>
<evidence type="ECO:0000259" key="14">
    <source>
        <dbReference type="Pfam" id="PF00725"/>
    </source>
</evidence>
<dbReference type="InterPro" id="IPR036291">
    <property type="entry name" value="NAD(P)-bd_dom_sf"/>
</dbReference>
<evidence type="ECO:0000256" key="6">
    <source>
        <dbReference type="ARBA" id="ARBA00023002"/>
    </source>
</evidence>
<evidence type="ECO:0000256" key="2">
    <source>
        <dbReference type="ARBA" id="ARBA00005005"/>
    </source>
</evidence>
<dbReference type="InterPro" id="IPR029045">
    <property type="entry name" value="ClpP/crotonase-like_dom_sf"/>
</dbReference>
<evidence type="ECO:0000259" key="15">
    <source>
        <dbReference type="Pfam" id="PF02737"/>
    </source>
</evidence>
<comment type="subunit">
    <text evidence="3">Monomer.</text>
</comment>
<dbReference type="Gene3D" id="3.90.226.10">
    <property type="entry name" value="2-enoyl-CoA Hydratase, Chain A, domain 1"/>
    <property type="match status" value="1"/>
</dbReference>
<dbReference type="AlphaFoldDB" id="A0A917IA56"/>
<dbReference type="Pfam" id="PF00725">
    <property type="entry name" value="3HCDH"/>
    <property type="match status" value="1"/>
</dbReference>
<protein>
    <submittedName>
        <fullName evidence="16">Enoyl-CoA hydratase</fullName>
    </submittedName>
</protein>
<dbReference type="RefSeq" id="WP_188519489.1">
    <property type="nucleotide sequence ID" value="NZ_BMES01000002.1"/>
</dbReference>
<dbReference type="PANTHER" id="PTHR23309">
    <property type="entry name" value="3-HYDROXYACYL-COA DEHYROGENASE"/>
    <property type="match status" value="1"/>
</dbReference>
<gene>
    <name evidence="16" type="ORF">GCM10007036_40660</name>
</gene>
<keyword evidence="11" id="KW-0456">Lyase</keyword>
<dbReference type="InterPro" id="IPR006176">
    <property type="entry name" value="3-OHacyl-CoA_DH_NAD-bd"/>
</dbReference>
<evidence type="ECO:0000256" key="11">
    <source>
        <dbReference type="ARBA" id="ARBA00023239"/>
    </source>
</evidence>
<keyword evidence="10" id="KW-0413">Isomerase</keyword>
<evidence type="ECO:0000313" key="17">
    <source>
        <dbReference type="Proteomes" id="UP000603912"/>
    </source>
</evidence>
<keyword evidence="6" id="KW-0560">Oxidoreductase</keyword>
<keyword evidence="7" id="KW-0520">NAD</keyword>